<protein>
    <submittedName>
        <fullName evidence="2">GMP_PDE_delta domain-containing protein</fullName>
    </submittedName>
</protein>
<evidence type="ECO:0000313" key="2">
    <source>
        <dbReference type="WBParaSite" id="RSKR_0000227800.1"/>
    </source>
</evidence>
<reference evidence="2" key="1">
    <citation type="submission" date="2016-11" db="UniProtKB">
        <authorList>
            <consortium name="WormBaseParasite"/>
        </authorList>
    </citation>
    <scope>IDENTIFICATION</scope>
    <source>
        <strain evidence="2">KR3021</strain>
    </source>
</reference>
<organism evidence="1 2">
    <name type="scientific">Rhabditophanes sp. KR3021</name>
    <dbReference type="NCBI Taxonomy" id="114890"/>
    <lineage>
        <taxon>Eukaryota</taxon>
        <taxon>Metazoa</taxon>
        <taxon>Ecdysozoa</taxon>
        <taxon>Nematoda</taxon>
        <taxon>Chromadorea</taxon>
        <taxon>Rhabditida</taxon>
        <taxon>Tylenchina</taxon>
        <taxon>Panagrolaimomorpha</taxon>
        <taxon>Strongyloidoidea</taxon>
        <taxon>Alloionematidae</taxon>
        <taxon>Rhabditophanes</taxon>
    </lineage>
</organism>
<proteinExistence type="predicted"/>
<dbReference type="WBParaSite" id="RSKR_0000227800.1">
    <property type="protein sequence ID" value="RSKR_0000227800.1"/>
    <property type="gene ID" value="RSKR_0000227800"/>
</dbReference>
<sequence length="256" mass="29667">MSKESKSTNTHKSDPSKVPTIDRKGSQSAEEAKKVEEALMAKVRNGDKITVDDINSLTTITSDFLTPAGQNLYDIEFTHFKVRDVVTDTVIFEVKKPGDNVEYDDEDESGNEDESEKEDDNEINLSELEQFLTSPKSRFVRYQFSRKFLKLKDIGAYIEFKVGDEPIKNFEMIEKHYFKGKLLKSFQFAFGFCMRNSTNTIEHIYQVPKLTDKEIDEIVKAPYETRSDSFYFVDKVLVMHNKAEYAYEDVPLQQMH</sequence>
<name>A0AC35TMR9_9BILA</name>
<evidence type="ECO:0000313" key="1">
    <source>
        <dbReference type="Proteomes" id="UP000095286"/>
    </source>
</evidence>
<accession>A0AC35TMR9</accession>
<dbReference type="Proteomes" id="UP000095286">
    <property type="component" value="Unplaced"/>
</dbReference>